<proteinExistence type="predicted"/>
<gene>
    <name evidence="1" type="ORF">Tci_343480</name>
</gene>
<organism evidence="1">
    <name type="scientific">Tanacetum cinerariifolium</name>
    <name type="common">Dalmatian daisy</name>
    <name type="synonym">Chrysanthemum cinerariifolium</name>
    <dbReference type="NCBI Taxonomy" id="118510"/>
    <lineage>
        <taxon>Eukaryota</taxon>
        <taxon>Viridiplantae</taxon>
        <taxon>Streptophyta</taxon>
        <taxon>Embryophyta</taxon>
        <taxon>Tracheophyta</taxon>
        <taxon>Spermatophyta</taxon>
        <taxon>Magnoliopsida</taxon>
        <taxon>eudicotyledons</taxon>
        <taxon>Gunneridae</taxon>
        <taxon>Pentapetalae</taxon>
        <taxon>asterids</taxon>
        <taxon>campanulids</taxon>
        <taxon>Asterales</taxon>
        <taxon>Asteraceae</taxon>
        <taxon>Asteroideae</taxon>
        <taxon>Anthemideae</taxon>
        <taxon>Anthemidinae</taxon>
        <taxon>Tanacetum</taxon>
    </lineage>
</organism>
<name>A0A699H9X8_TANCI</name>
<reference evidence="1" key="1">
    <citation type="journal article" date="2019" name="Sci. Rep.">
        <title>Draft genome of Tanacetum cinerariifolium, the natural source of mosquito coil.</title>
        <authorList>
            <person name="Yamashiro T."/>
            <person name="Shiraishi A."/>
            <person name="Satake H."/>
            <person name="Nakayama K."/>
        </authorList>
    </citation>
    <scope>NUCLEOTIDE SEQUENCE</scope>
</reference>
<dbReference type="EMBL" id="BKCJ010125377">
    <property type="protein sequence ID" value="GEX71505.1"/>
    <property type="molecule type" value="Genomic_DNA"/>
</dbReference>
<dbReference type="GO" id="GO:0008270">
    <property type="term" value="F:zinc ion binding"/>
    <property type="evidence" value="ECO:0007669"/>
    <property type="project" value="InterPro"/>
</dbReference>
<sequence length="159" mass="17793">MILNSVQNGPLVWPTIVEENGTARTKKRRSNCYVNKAMVFLRAIASLRFPSTNNQLRTSSNLRTKPSFKMTGLLCNKFKGGGQTRVVKCYNYQGEGHMARQCTQPKRKRNAAWFKEKALLTEAHKSGQILDEEKLAFLADLGIPNGQATQTTILNTAAF</sequence>
<dbReference type="Gene3D" id="4.10.60.10">
    <property type="entry name" value="Zinc finger, CCHC-type"/>
    <property type="match status" value="1"/>
</dbReference>
<dbReference type="AlphaFoldDB" id="A0A699H9X8"/>
<dbReference type="SUPFAM" id="SSF57756">
    <property type="entry name" value="Retrovirus zinc finger-like domains"/>
    <property type="match status" value="1"/>
</dbReference>
<comment type="caution">
    <text evidence="1">The sequence shown here is derived from an EMBL/GenBank/DDBJ whole genome shotgun (WGS) entry which is preliminary data.</text>
</comment>
<protein>
    <recommendedName>
        <fullName evidence="2">Retrovirus-related Pol polyprotein from transposon TNT 1-94</fullName>
    </recommendedName>
</protein>
<dbReference type="InterPro" id="IPR036875">
    <property type="entry name" value="Znf_CCHC_sf"/>
</dbReference>
<accession>A0A699H9X8</accession>
<evidence type="ECO:0000313" key="1">
    <source>
        <dbReference type="EMBL" id="GEX71505.1"/>
    </source>
</evidence>
<dbReference type="GO" id="GO:0003676">
    <property type="term" value="F:nucleic acid binding"/>
    <property type="evidence" value="ECO:0007669"/>
    <property type="project" value="InterPro"/>
</dbReference>
<evidence type="ECO:0008006" key="2">
    <source>
        <dbReference type="Google" id="ProtNLM"/>
    </source>
</evidence>